<dbReference type="GO" id="GO:0016740">
    <property type="term" value="F:transferase activity"/>
    <property type="evidence" value="ECO:0007669"/>
    <property type="project" value="UniProtKB-KW"/>
</dbReference>
<dbReference type="OrthoDB" id="2111297at2"/>
<evidence type="ECO:0000313" key="2">
    <source>
        <dbReference type="Proteomes" id="UP000305238"/>
    </source>
</evidence>
<dbReference type="AlphaFoldDB" id="A0A5S4H679"/>
<proteinExistence type="predicted"/>
<dbReference type="Gene3D" id="3.30.572.10">
    <property type="entry name" value="Thymidylate synthase/dCMP hydroxymethylase domain"/>
    <property type="match status" value="1"/>
</dbReference>
<comment type="caution">
    <text evidence="1">The sequence shown here is derived from an EMBL/GenBank/DDBJ whole genome shotgun (WGS) entry which is preliminary data.</text>
</comment>
<accession>A0A5S4H679</accession>
<reference evidence="1 2" key="1">
    <citation type="submission" date="2019-05" db="EMBL/GenBank/DDBJ databases">
        <title>Draft genome sequence of Actinomadura geliboluensis A8036.</title>
        <authorList>
            <person name="Saricaoglu S."/>
            <person name="Isik K."/>
        </authorList>
    </citation>
    <scope>NUCLEOTIDE SEQUENCE [LARGE SCALE GENOMIC DNA]</scope>
    <source>
        <strain evidence="1 2">A8036</strain>
    </source>
</reference>
<evidence type="ECO:0008006" key="3">
    <source>
        <dbReference type="Google" id="ProtNLM"/>
    </source>
</evidence>
<dbReference type="SUPFAM" id="SSF55831">
    <property type="entry name" value="Thymidylate synthase/dCMP hydroxymethylase"/>
    <property type="match status" value="1"/>
</dbReference>
<gene>
    <name evidence="1" type="ORF">ETD96_11790</name>
</gene>
<dbReference type="Proteomes" id="UP000305238">
    <property type="component" value="Unassembled WGS sequence"/>
</dbReference>
<keyword evidence="2" id="KW-1185">Reference proteome</keyword>
<dbReference type="InterPro" id="IPR036926">
    <property type="entry name" value="Thymidate_synth/dCMP_Mease_sf"/>
</dbReference>
<name>A0A5S4H679_9ACTN</name>
<organism evidence="1 2">
    <name type="scientific">Actinomadura geliboluensis</name>
    <dbReference type="NCBI Taxonomy" id="882440"/>
    <lineage>
        <taxon>Bacteria</taxon>
        <taxon>Bacillati</taxon>
        <taxon>Actinomycetota</taxon>
        <taxon>Actinomycetes</taxon>
        <taxon>Streptosporangiales</taxon>
        <taxon>Thermomonosporaceae</taxon>
        <taxon>Actinomadura</taxon>
    </lineage>
</organism>
<evidence type="ECO:0000313" key="1">
    <source>
        <dbReference type="EMBL" id="TMR40254.1"/>
    </source>
</evidence>
<protein>
    <recommendedName>
        <fullName evidence="3">Thymidylate synthase</fullName>
    </recommendedName>
</protein>
<dbReference type="EMBL" id="VCKZ01000063">
    <property type="protein sequence ID" value="TMR40254.1"/>
    <property type="molecule type" value="Genomic_DNA"/>
</dbReference>
<dbReference type="RefSeq" id="WP_138636354.1">
    <property type="nucleotide sequence ID" value="NZ_VCKZ01000063.1"/>
</dbReference>
<sequence>MSLLCIQETNLSQAWVQAVRALDALPGQARAVHTVVSISDPTVEDLAVRAMLDDLLERIPDYSVTTVANTIFPYAIAATSSSHRQLVDRYVNCLPRLKQFDGNQYGTYFSRLVHYPAKNGPIDQLGRILERLPKAGRARYTRYEASIDDPAQPAFDPPAEETSLAAGASIYLPGSDNTPGTFPCMSHCSFQLDASGRLHLLATYRSQDMVRKAYGNYLGLARLLCYMASQSGLLPGRLTVVAGQAKIEEFRNNVSLMLSQPMIPGLGP</sequence>